<reference evidence="11 12" key="1">
    <citation type="submission" date="2019-10" db="EMBL/GenBank/DDBJ databases">
        <title>Rubrobacter sp nov SCSIO 52915 isolated from a deep-sea sediment in the South China Sea.</title>
        <authorList>
            <person name="Chen R.W."/>
        </authorList>
    </citation>
    <scope>NUCLEOTIDE SEQUENCE [LARGE SCALE GENOMIC DNA]</scope>
    <source>
        <strain evidence="11 12">SCSIO 52915</strain>
    </source>
</reference>
<evidence type="ECO:0000256" key="10">
    <source>
        <dbReference type="SAM" id="Phobius"/>
    </source>
</evidence>
<keyword evidence="4" id="KW-1003">Cell membrane</keyword>
<name>A0A6G8PSR9_9ACTN</name>
<sequence>MSTDATTIVVFLLIVAITLGITVWASRRNKDASQHYVAGGEIKGWQNGLALTGDYLSAATFLGYTGLIAVAGFSAFYLMIGATVGLLIMLLLIAEPLRNLGRYTIGDALTSRFNAKGVRAAAALTTVAISIPYLITQLVGAGSLFELLMGVDYAVAVIVIGVLIAIYITAGGMVAATWIQIVKAVLLISAFLVITLLVLSRFGFNPFAVFNEASATLGGGALTPPHGTLEGLGWMSFALALFLGVPGLPHVLIRFFTVPDAQAARSSLAVMIWISVLAIATIPIIGYGAALLVGQDAIAEAGEGGNLAVPLLSEILGGPVLFAYVSAITFATILAVMAGLVIAASGAFAHDLYNQVIRNGEASEREQLRAGRIAAALIVILSLLLSLGLQNVNIAILVAVPLVIAASANTPVILLLLYWKGFTTTGAVVGMLTGLVASLGLVLLGPTVMGENAIFPLPNPALVSVPLGFLGCYLGTVLSGSRAREERERGRQVSYNEIHVRYNTGISSIEEELEGARVREGSRT</sequence>
<accession>A0A6G8PSR9</accession>
<feature type="transmembrane region" description="Helical" evidence="10">
    <location>
        <begin position="155"/>
        <end position="178"/>
    </location>
</feature>
<keyword evidence="3" id="KW-0813">Transport</keyword>
<dbReference type="EMBL" id="CP045121">
    <property type="protein sequence ID" value="QIN77480.1"/>
    <property type="molecule type" value="Genomic_DNA"/>
</dbReference>
<keyword evidence="8 10" id="KW-0472">Membrane</keyword>
<feature type="transmembrane region" description="Helical" evidence="10">
    <location>
        <begin position="426"/>
        <end position="449"/>
    </location>
</feature>
<comment type="similarity">
    <text evidence="2 9">Belongs to the sodium:solute symporter (SSF) (TC 2.A.21) family.</text>
</comment>
<feature type="transmembrane region" description="Helical" evidence="10">
    <location>
        <begin position="321"/>
        <end position="349"/>
    </location>
</feature>
<dbReference type="GO" id="GO:0015123">
    <property type="term" value="F:acetate transmembrane transporter activity"/>
    <property type="evidence" value="ECO:0007669"/>
    <property type="project" value="TreeGrafter"/>
</dbReference>
<feature type="transmembrane region" description="Helical" evidence="10">
    <location>
        <begin position="47"/>
        <end position="70"/>
    </location>
</feature>
<feature type="transmembrane region" description="Helical" evidence="10">
    <location>
        <begin position="118"/>
        <end position="135"/>
    </location>
</feature>
<feature type="transmembrane region" description="Helical" evidence="10">
    <location>
        <begin position="76"/>
        <end position="97"/>
    </location>
</feature>
<dbReference type="PANTHER" id="PTHR48086:SF6">
    <property type="entry name" value="CATION_ACETATE SYMPORTER ACTP"/>
    <property type="match status" value="1"/>
</dbReference>
<dbReference type="NCBIfam" id="TIGR00813">
    <property type="entry name" value="sss"/>
    <property type="match status" value="1"/>
</dbReference>
<feature type="transmembrane region" description="Helical" evidence="10">
    <location>
        <begin position="6"/>
        <end position="26"/>
    </location>
</feature>
<dbReference type="InterPro" id="IPR038377">
    <property type="entry name" value="Na/Glc_symporter_sf"/>
</dbReference>
<keyword evidence="12" id="KW-1185">Reference proteome</keyword>
<dbReference type="Gene3D" id="1.20.1730.10">
    <property type="entry name" value="Sodium/glucose cotransporter"/>
    <property type="match status" value="1"/>
</dbReference>
<evidence type="ECO:0000256" key="2">
    <source>
        <dbReference type="ARBA" id="ARBA00006434"/>
    </source>
</evidence>
<evidence type="ECO:0000313" key="12">
    <source>
        <dbReference type="Proteomes" id="UP000502706"/>
    </source>
</evidence>
<evidence type="ECO:0000256" key="8">
    <source>
        <dbReference type="ARBA" id="ARBA00023136"/>
    </source>
</evidence>
<evidence type="ECO:0000256" key="4">
    <source>
        <dbReference type="ARBA" id="ARBA00022475"/>
    </source>
</evidence>
<evidence type="ECO:0000313" key="11">
    <source>
        <dbReference type="EMBL" id="QIN77480.1"/>
    </source>
</evidence>
<dbReference type="GO" id="GO:0006847">
    <property type="term" value="P:plasma membrane acetate transport"/>
    <property type="evidence" value="ECO:0007669"/>
    <property type="project" value="TreeGrafter"/>
</dbReference>
<proteinExistence type="inferred from homology"/>
<feature type="transmembrane region" description="Helical" evidence="10">
    <location>
        <begin position="268"/>
        <end position="290"/>
    </location>
</feature>
<evidence type="ECO:0000256" key="1">
    <source>
        <dbReference type="ARBA" id="ARBA00004651"/>
    </source>
</evidence>
<feature type="transmembrane region" description="Helical" evidence="10">
    <location>
        <begin position="232"/>
        <end position="256"/>
    </location>
</feature>
<feature type="transmembrane region" description="Helical" evidence="10">
    <location>
        <begin position="394"/>
        <end position="419"/>
    </location>
</feature>
<dbReference type="GO" id="GO:0015293">
    <property type="term" value="F:symporter activity"/>
    <property type="evidence" value="ECO:0007669"/>
    <property type="project" value="UniProtKB-KW"/>
</dbReference>
<evidence type="ECO:0000256" key="5">
    <source>
        <dbReference type="ARBA" id="ARBA00022692"/>
    </source>
</evidence>
<evidence type="ECO:0000256" key="6">
    <source>
        <dbReference type="ARBA" id="ARBA00022847"/>
    </source>
</evidence>
<dbReference type="CDD" id="cd11480">
    <property type="entry name" value="SLC5sbd_u4"/>
    <property type="match status" value="1"/>
</dbReference>
<organism evidence="11 12">
    <name type="scientific">Rubrobacter marinus</name>
    <dbReference type="NCBI Taxonomy" id="2653852"/>
    <lineage>
        <taxon>Bacteria</taxon>
        <taxon>Bacillati</taxon>
        <taxon>Actinomycetota</taxon>
        <taxon>Rubrobacteria</taxon>
        <taxon>Rubrobacterales</taxon>
        <taxon>Rubrobacteraceae</taxon>
        <taxon>Rubrobacter</taxon>
    </lineage>
</organism>
<dbReference type="AlphaFoldDB" id="A0A6G8PSR9"/>
<feature type="transmembrane region" description="Helical" evidence="10">
    <location>
        <begin position="461"/>
        <end position="481"/>
    </location>
</feature>
<dbReference type="Proteomes" id="UP000502706">
    <property type="component" value="Chromosome"/>
</dbReference>
<dbReference type="InterPro" id="IPR050277">
    <property type="entry name" value="Sodium:Solute_Symporter"/>
</dbReference>
<dbReference type="GO" id="GO:0005886">
    <property type="term" value="C:plasma membrane"/>
    <property type="evidence" value="ECO:0007669"/>
    <property type="project" value="UniProtKB-SubCell"/>
</dbReference>
<feature type="transmembrane region" description="Helical" evidence="10">
    <location>
        <begin position="185"/>
        <end position="204"/>
    </location>
</feature>
<dbReference type="PROSITE" id="PS50283">
    <property type="entry name" value="NA_SOLUT_SYMP_3"/>
    <property type="match status" value="1"/>
</dbReference>
<evidence type="ECO:0000256" key="9">
    <source>
        <dbReference type="RuleBase" id="RU362091"/>
    </source>
</evidence>
<keyword evidence="5 10" id="KW-0812">Transmembrane</keyword>
<dbReference type="PANTHER" id="PTHR48086">
    <property type="entry name" value="SODIUM/PROLINE SYMPORTER-RELATED"/>
    <property type="match status" value="1"/>
</dbReference>
<dbReference type="InterPro" id="IPR001734">
    <property type="entry name" value="Na/solute_symporter"/>
</dbReference>
<gene>
    <name evidence="11" type="ORF">GBA65_02040</name>
</gene>
<dbReference type="Pfam" id="PF00474">
    <property type="entry name" value="SSF"/>
    <property type="match status" value="1"/>
</dbReference>
<comment type="subcellular location">
    <subcellularLocation>
        <location evidence="1">Cell membrane</location>
        <topology evidence="1">Multi-pass membrane protein</topology>
    </subcellularLocation>
</comment>
<dbReference type="KEGG" id="rmar:GBA65_02040"/>
<feature type="transmembrane region" description="Helical" evidence="10">
    <location>
        <begin position="370"/>
        <end position="388"/>
    </location>
</feature>
<dbReference type="RefSeq" id="WP_166395161.1">
    <property type="nucleotide sequence ID" value="NZ_CP045121.1"/>
</dbReference>
<keyword evidence="6" id="KW-0769">Symport</keyword>
<keyword evidence="7 10" id="KW-1133">Transmembrane helix</keyword>
<evidence type="ECO:0000256" key="3">
    <source>
        <dbReference type="ARBA" id="ARBA00022448"/>
    </source>
</evidence>
<protein>
    <submittedName>
        <fullName evidence="11">Sodium/solute symporter</fullName>
    </submittedName>
</protein>
<evidence type="ECO:0000256" key="7">
    <source>
        <dbReference type="ARBA" id="ARBA00022989"/>
    </source>
</evidence>